<evidence type="ECO:0000256" key="5">
    <source>
        <dbReference type="ARBA" id="ARBA00022989"/>
    </source>
</evidence>
<feature type="transmembrane region" description="Helical" evidence="8">
    <location>
        <begin position="351"/>
        <end position="373"/>
    </location>
</feature>
<evidence type="ECO:0000256" key="2">
    <source>
        <dbReference type="ARBA" id="ARBA00006434"/>
    </source>
</evidence>
<evidence type="ECO:0000256" key="7">
    <source>
        <dbReference type="RuleBase" id="RU362091"/>
    </source>
</evidence>
<keyword evidence="3" id="KW-0813">Transport</keyword>
<feature type="transmembrane region" description="Helical" evidence="8">
    <location>
        <begin position="379"/>
        <end position="401"/>
    </location>
</feature>
<dbReference type="EMBL" id="FQZT01000006">
    <property type="protein sequence ID" value="SHJ27746.1"/>
    <property type="molecule type" value="Genomic_DNA"/>
</dbReference>
<protein>
    <submittedName>
        <fullName evidence="9">Solute:Na+ symporter, SSS family</fullName>
    </submittedName>
</protein>
<keyword evidence="6 8" id="KW-0472">Membrane</keyword>
<dbReference type="RefSeq" id="WP_072908340.1">
    <property type="nucleotide sequence ID" value="NZ_FQZT01000006.1"/>
</dbReference>
<dbReference type="PROSITE" id="PS50283">
    <property type="entry name" value="NA_SOLUT_SYMP_3"/>
    <property type="match status" value="1"/>
</dbReference>
<dbReference type="Proteomes" id="UP000184171">
    <property type="component" value="Unassembled WGS sequence"/>
</dbReference>
<comment type="subcellular location">
    <subcellularLocation>
        <location evidence="1">Membrane</location>
        <topology evidence="1">Multi-pass membrane protein</topology>
    </subcellularLocation>
</comment>
<feature type="transmembrane region" description="Helical" evidence="8">
    <location>
        <begin position="119"/>
        <end position="146"/>
    </location>
</feature>
<feature type="transmembrane region" description="Helical" evidence="8">
    <location>
        <begin position="261"/>
        <end position="283"/>
    </location>
</feature>
<feature type="transmembrane region" description="Helical" evidence="8">
    <location>
        <begin position="408"/>
        <end position="427"/>
    </location>
</feature>
<name>A0A1M6HZT7_MALRU</name>
<dbReference type="InterPro" id="IPR038377">
    <property type="entry name" value="Na/Glc_symporter_sf"/>
</dbReference>
<dbReference type="InterPro" id="IPR050277">
    <property type="entry name" value="Sodium:Solute_Symporter"/>
</dbReference>
<feature type="transmembrane region" description="Helical" evidence="8">
    <location>
        <begin position="6"/>
        <end position="24"/>
    </location>
</feature>
<feature type="transmembrane region" description="Helical" evidence="8">
    <location>
        <begin position="433"/>
        <end position="451"/>
    </location>
</feature>
<evidence type="ECO:0000256" key="1">
    <source>
        <dbReference type="ARBA" id="ARBA00004141"/>
    </source>
</evidence>
<dbReference type="GO" id="GO:0022857">
    <property type="term" value="F:transmembrane transporter activity"/>
    <property type="evidence" value="ECO:0007669"/>
    <property type="project" value="InterPro"/>
</dbReference>
<evidence type="ECO:0000256" key="8">
    <source>
        <dbReference type="SAM" id="Phobius"/>
    </source>
</evidence>
<evidence type="ECO:0000313" key="10">
    <source>
        <dbReference type="Proteomes" id="UP000184171"/>
    </source>
</evidence>
<organism evidence="9 10">
    <name type="scientific">Malonomonas rubra DSM 5091</name>
    <dbReference type="NCBI Taxonomy" id="1122189"/>
    <lineage>
        <taxon>Bacteria</taxon>
        <taxon>Pseudomonadati</taxon>
        <taxon>Thermodesulfobacteriota</taxon>
        <taxon>Desulfuromonadia</taxon>
        <taxon>Desulfuromonadales</taxon>
        <taxon>Geopsychrobacteraceae</taxon>
        <taxon>Malonomonas</taxon>
    </lineage>
</organism>
<evidence type="ECO:0000256" key="4">
    <source>
        <dbReference type="ARBA" id="ARBA00022692"/>
    </source>
</evidence>
<dbReference type="InterPro" id="IPR001734">
    <property type="entry name" value="Na/solute_symporter"/>
</dbReference>
<comment type="similarity">
    <text evidence="2 7">Belongs to the sodium:solute symporter (SSF) (TC 2.A.21) family.</text>
</comment>
<feature type="transmembrane region" description="Helical" evidence="8">
    <location>
        <begin position="184"/>
        <end position="208"/>
    </location>
</feature>
<accession>A0A1M6HZT7</accession>
<dbReference type="PANTHER" id="PTHR48086">
    <property type="entry name" value="SODIUM/PROLINE SYMPORTER-RELATED"/>
    <property type="match status" value="1"/>
</dbReference>
<dbReference type="PANTHER" id="PTHR48086:SF7">
    <property type="entry name" value="SODIUM-SOLUTE SYMPORTER-RELATED"/>
    <property type="match status" value="1"/>
</dbReference>
<keyword evidence="4 8" id="KW-0812">Transmembrane</keyword>
<gene>
    <name evidence="9" type="ORF">SAMN02745165_01947</name>
</gene>
<dbReference type="AlphaFoldDB" id="A0A1M6HZT7"/>
<keyword evidence="10" id="KW-1185">Reference proteome</keyword>
<dbReference type="Pfam" id="PF00474">
    <property type="entry name" value="SSF"/>
    <property type="match status" value="1"/>
</dbReference>
<feature type="transmembrane region" description="Helical" evidence="8">
    <location>
        <begin position="45"/>
        <end position="69"/>
    </location>
</feature>
<feature type="transmembrane region" description="Helical" evidence="8">
    <location>
        <begin position="228"/>
        <end position="249"/>
    </location>
</feature>
<feature type="transmembrane region" description="Helical" evidence="8">
    <location>
        <begin position="303"/>
        <end position="330"/>
    </location>
</feature>
<proteinExistence type="inferred from homology"/>
<evidence type="ECO:0000256" key="6">
    <source>
        <dbReference type="ARBA" id="ARBA00023136"/>
    </source>
</evidence>
<dbReference type="Gene3D" id="1.20.1730.10">
    <property type="entry name" value="Sodium/glucose cotransporter"/>
    <property type="match status" value="1"/>
</dbReference>
<feature type="transmembrane region" description="Helical" evidence="8">
    <location>
        <begin position="152"/>
        <end position="172"/>
    </location>
</feature>
<evidence type="ECO:0000256" key="3">
    <source>
        <dbReference type="ARBA" id="ARBA00022448"/>
    </source>
</evidence>
<dbReference type="OrthoDB" id="9781232at2"/>
<reference evidence="9 10" key="1">
    <citation type="submission" date="2016-11" db="EMBL/GenBank/DDBJ databases">
        <authorList>
            <person name="Jaros S."/>
            <person name="Januszkiewicz K."/>
            <person name="Wedrychowicz H."/>
        </authorList>
    </citation>
    <scope>NUCLEOTIDE SEQUENCE [LARGE SCALE GENOMIC DNA]</scope>
    <source>
        <strain evidence="9 10">DSM 5091</strain>
    </source>
</reference>
<feature type="transmembrane region" description="Helical" evidence="8">
    <location>
        <begin position="75"/>
        <end position="98"/>
    </location>
</feature>
<dbReference type="STRING" id="1122189.SAMN02745165_01947"/>
<sequence>MGKDPLFIAAFCATLAGILFFAWGGKSKARDNADFSLGGRRAGSWSVAGAITGTLVGGASTVGTAQLAFLYGLSAWWFTLGAGLACLFLGIFLAVPLRNSNVETIPQFISRYYGERARVAASLFSALGMFIQIVAQLLACGALLAVLFDLSLLWSASISALLVIFFTLGGGMKSAGSTGLIKMFLIYLTMVAAGILALQQAGGLSRLAEPFPDFPWFSLFGYGVQEGISDLLSMIVGVVSTQTYLQAIFSASGQKTARSGAFVSALIIPPLGLLGVLVGLYMRQTSPDLNSALTLPTFISQNFPTLFAGIAFAALLIAAVGTASGLALGVSTTLKVDVLQRWFSRWSESLAFFRTLTTVVVAGAFVLLLFNLGSAIMDWSFLSMGLRGATICFPLLFAVFFRQGISRRAGVLSIFLAPATVVVAGVLQVQFISPLYLGLGTSFLLLLGGFVQQRFSRH</sequence>
<dbReference type="CDD" id="cd10322">
    <property type="entry name" value="SLC5sbd"/>
    <property type="match status" value="1"/>
</dbReference>
<dbReference type="GO" id="GO:0005886">
    <property type="term" value="C:plasma membrane"/>
    <property type="evidence" value="ECO:0007669"/>
    <property type="project" value="TreeGrafter"/>
</dbReference>
<evidence type="ECO:0000313" key="9">
    <source>
        <dbReference type="EMBL" id="SHJ27746.1"/>
    </source>
</evidence>
<keyword evidence="5 8" id="KW-1133">Transmembrane helix</keyword>